<comment type="catalytic activity">
    <reaction evidence="1">
        <text>Hydrolysis of proteins in presence of ATP.</text>
        <dbReference type="EC" id="3.4.21.53"/>
    </reaction>
</comment>
<dbReference type="GO" id="GO:0004252">
    <property type="term" value="F:serine-type endopeptidase activity"/>
    <property type="evidence" value="ECO:0007669"/>
    <property type="project" value="UniProtKB-UniRule"/>
</dbReference>
<keyword evidence="1 5" id="KW-0645">Protease</keyword>
<feature type="active site" evidence="1">
    <location>
        <position position="246"/>
    </location>
</feature>
<organism evidence="5 6">
    <name type="scientific">Bifidobacterium goeldii</name>
    <dbReference type="NCBI Taxonomy" id="2306975"/>
    <lineage>
        <taxon>Bacteria</taxon>
        <taxon>Bacillati</taxon>
        <taxon>Actinomycetota</taxon>
        <taxon>Actinomycetes</taxon>
        <taxon>Bifidobacteriales</taxon>
        <taxon>Bifidobacteriaceae</taxon>
        <taxon>Bifidobacterium</taxon>
    </lineage>
</organism>
<dbReference type="SUPFAM" id="SSF54211">
    <property type="entry name" value="Ribosomal protein S5 domain 2-like"/>
    <property type="match status" value="1"/>
</dbReference>
<dbReference type="Gene3D" id="3.30.230.10">
    <property type="match status" value="1"/>
</dbReference>
<dbReference type="InterPro" id="IPR008269">
    <property type="entry name" value="Lon_proteolytic"/>
</dbReference>
<dbReference type="GO" id="GO:0006508">
    <property type="term" value="P:proteolysis"/>
    <property type="evidence" value="ECO:0007669"/>
    <property type="project" value="UniProtKB-KW"/>
</dbReference>
<comment type="caution">
    <text evidence="5">The sequence shown here is derived from an EMBL/GenBank/DDBJ whole genome shotgun (WGS) entry which is preliminary data.</text>
</comment>
<feature type="active site" evidence="1">
    <location>
        <position position="201"/>
    </location>
</feature>
<comment type="similarity">
    <text evidence="1">Belongs to the peptidase S16 family.</text>
</comment>
<dbReference type="Pfam" id="PF05362">
    <property type="entry name" value="Lon_C"/>
    <property type="match status" value="1"/>
</dbReference>
<dbReference type="GO" id="GO:0030163">
    <property type="term" value="P:protein catabolic process"/>
    <property type="evidence" value="ECO:0007669"/>
    <property type="project" value="InterPro"/>
</dbReference>
<proteinExistence type="inferred from homology"/>
<evidence type="ECO:0000313" key="6">
    <source>
        <dbReference type="Proteomes" id="UP000287533"/>
    </source>
</evidence>
<feature type="domain" description="Lon proteolytic" evidence="4">
    <location>
        <begin position="118"/>
        <end position="294"/>
    </location>
</feature>
<dbReference type="EMBL" id="QXGL01000001">
    <property type="protein sequence ID" value="RSX54344.1"/>
    <property type="molecule type" value="Genomic_DNA"/>
</dbReference>
<keyword evidence="3" id="KW-0472">Membrane</keyword>
<keyword evidence="3" id="KW-0812">Transmembrane</keyword>
<protein>
    <recommendedName>
        <fullName evidence="1">endopeptidase La</fullName>
        <ecNumber evidence="1">3.4.21.53</ecNumber>
    </recommendedName>
</protein>
<name>A0A430FNF2_9BIFI</name>
<evidence type="ECO:0000256" key="3">
    <source>
        <dbReference type="SAM" id="Phobius"/>
    </source>
</evidence>
<dbReference type="GO" id="GO:0005524">
    <property type="term" value="F:ATP binding"/>
    <property type="evidence" value="ECO:0007669"/>
    <property type="project" value="InterPro"/>
</dbReference>
<dbReference type="InterPro" id="IPR027065">
    <property type="entry name" value="Lon_Prtase"/>
</dbReference>
<dbReference type="Proteomes" id="UP000287533">
    <property type="component" value="Unassembled WGS sequence"/>
</dbReference>
<dbReference type="EC" id="3.4.21.53" evidence="1"/>
<dbReference type="PROSITE" id="PS51786">
    <property type="entry name" value="LON_PROTEOLYTIC"/>
    <property type="match status" value="1"/>
</dbReference>
<dbReference type="PANTHER" id="PTHR10046">
    <property type="entry name" value="ATP DEPENDENT LON PROTEASE FAMILY MEMBER"/>
    <property type="match status" value="1"/>
</dbReference>
<evidence type="ECO:0000256" key="1">
    <source>
        <dbReference type="PROSITE-ProRule" id="PRU01122"/>
    </source>
</evidence>
<feature type="region of interest" description="Disordered" evidence="2">
    <location>
        <begin position="1"/>
        <end position="36"/>
    </location>
</feature>
<evidence type="ECO:0000313" key="5">
    <source>
        <dbReference type="EMBL" id="RSX54344.1"/>
    </source>
</evidence>
<keyword evidence="6" id="KW-1185">Reference proteome</keyword>
<reference evidence="5 6" key="1">
    <citation type="submission" date="2018-09" db="EMBL/GenBank/DDBJ databases">
        <title>Characterization of the phylogenetic diversity of five novel species belonging to the genus Bifidobacterium.</title>
        <authorList>
            <person name="Lugli G.A."/>
            <person name="Duranti S."/>
            <person name="Milani C."/>
        </authorList>
    </citation>
    <scope>NUCLEOTIDE SEQUENCE [LARGE SCALE GENOMIC DNA]</scope>
    <source>
        <strain evidence="5 6">2034B</strain>
    </source>
</reference>
<gene>
    <name evidence="5" type="ORF">D2E25_0652</name>
</gene>
<dbReference type="InterPro" id="IPR020568">
    <property type="entry name" value="Ribosomal_Su5_D2-typ_SF"/>
</dbReference>
<evidence type="ECO:0000256" key="2">
    <source>
        <dbReference type="SAM" id="MobiDB-lite"/>
    </source>
</evidence>
<keyword evidence="1" id="KW-0720">Serine protease</keyword>
<evidence type="ECO:0000259" key="4">
    <source>
        <dbReference type="PROSITE" id="PS51786"/>
    </source>
</evidence>
<feature type="transmembrane region" description="Helical" evidence="3">
    <location>
        <begin position="53"/>
        <end position="75"/>
    </location>
</feature>
<keyword evidence="1" id="KW-0378">Hydrolase</keyword>
<sequence length="309" mass="31994">MQSKRQLHAHSALHGDMAQHQSVQPGQPDGNEPSTNSLRARAHAYFSSHTLRYFAGAIAVALCAAVMVMPSAYVVEGPGPTQDVLGKTGGKSVIAITGADTQPTSGKLLLTTVNASGVPGYPVTNAQAMWAWLDPQQTVMPREAVVPVGQTSEEYANKSAQQMSASENAAAKAALAFLAQQGMDVEDVKVSMHVDDIGGPSAGMMYALGVIDKLTEADETGGKIIAGTGTMNAKGKVGAIGGIRLKMIGAKRDGAQWFIAPESNCDEVVGHVPDGLHVVKVSTLDEAYQALVAIGEGKGGTLSGCTVKQ</sequence>
<dbReference type="AlphaFoldDB" id="A0A430FNF2"/>
<dbReference type="InterPro" id="IPR014721">
    <property type="entry name" value="Ribsml_uS5_D2-typ_fold_subgr"/>
</dbReference>
<dbReference type="GO" id="GO:0004176">
    <property type="term" value="F:ATP-dependent peptidase activity"/>
    <property type="evidence" value="ECO:0007669"/>
    <property type="project" value="UniProtKB-UniRule"/>
</dbReference>
<accession>A0A430FNF2</accession>
<keyword evidence="3" id="KW-1133">Transmembrane helix</keyword>